<dbReference type="Pfam" id="PF04536">
    <property type="entry name" value="TPM_phosphatase"/>
    <property type="match status" value="1"/>
</dbReference>
<dbReference type="InterPro" id="IPR007621">
    <property type="entry name" value="TPM_dom"/>
</dbReference>
<sequence length="270" mass="30584">MKKLHKLPGFLPVLLCLAGIMWLPVSVQAKVYDNYGILNEEETTALEKELAEIEEAYQFETAFLITDNVGEEMDYRQYAARFMQMNQVGYGESNEGLCVFHQPDARNITIVFRGKAQDQFTEKIQDRMLDHCTEKLKKDDTLGAYQSIVKDLEQGLSRVSQGKKIRPMDISDTPLTLSLLKWLLISIAAGAVPAFAASWYQKNRMKTNVIQTNADLYAEAEETQFSQMRDMYIRRAVTRRRKPENKGGNNGSSDSFTSGGESFSGSGRNY</sequence>
<gene>
    <name evidence="4" type="ORF">ABID24_001443</name>
</gene>
<dbReference type="EMBL" id="JBEPMJ010000008">
    <property type="protein sequence ID" value="MET3750199.1"/>
    <property type="molecule type" value="Genomic_DNA"/>
</dbReference>
<evidence type="ECO:0000256" key="2">
    <source>
        <dbReference type="SAM" id="Phobius"/>
    </source>
</evidence>
<organism evidence="4 5">
    <name type="scientific">Blautia caecimuris</name>
    <dbReference type="NCBI Taxonomy" id="1796615"/>
    <lineage>
        <taxon>Bacteria</taxon>
        <taxon>Bacillati</taxon>
        <taxon>Bacillota</taxon>
        <taxon>Clostridia</taxon>
        <taxon>Lachnospirales</taxon>
        <taxon>Lachnospiraceae</taxon>
        <taxon>Blautia</taxon>
    </lineage>
</organism>
<dbReference type="RefSeq" id="WP_257464419.1">
    <property type="nucleotide sequence ID" value="NZ_BAABXP010000002.1"/>
</dbReference>
<keyword evidence="2" id="KW-0812">Transmembrane</keyword>
<feature type="transmembrane region" description="Helical" evidence="2">
    <location>
        <begin position="179"/>
        <end position="200"/>
    </location>
</feature>
<evidence type="ECO:0000256" key="1">
    <source>
        <dbReference type="SAM" id="MobiDB-lite"/>
    </source>
</evidence>
<keyword evidence="5" id="KW-1185">Reference proteome</keyword>
<name>A0ABV2M281_9FIRM</name>
<feature type="compositionally biased region" description="Low complexity" evidence="1">
    <location>
        <begin position="251"/>
        <end position="270"/>
    </location>
</feature>
<keyword evidence="2" id="KW-0472">Membrane</keyword>
<feature type="domain" description="TPM" evidence="3">
    <location>
        <begin position="31"/>
        <end position="153"/>
    </location>
</feature>
<keyword evidence="2" id="KW-1133">Transmembrane helix</keyword>
<evidence type="ECO:0000259" key="3">
    <source>
        <dbReference type="Pfam" id="PF04536"/>
    </source>
</evidence>
<dbReference type="Gene3D" id="3.10.310.50">
    <property type="match status" value="1"/>
</dbReference>
<evidence type="ECO:0000313" key="5">
    <source>
        <dbReference type="Proteomes" id="UP001549106"/>
    </source>
</evidence>
<feature type="region of interest" description="Disordered" evidence="1">
    <location>
        <begin position="238"/>
        <end position="270"/>
    </location>
</feature>
<reference evidence="4 5" key="1">
    <citation type="submission" date="2024-06" db="EMBL/GenBank/DDBJ databases">
        <title>Genomic Encyclopedia of Type Strains, Phase IV (KMG-IV): sequencing the most valuable type-strain genomes for metagenomic binning, comparative biology and taxonomic classification.</title>
        <authorList>
            <person name="Goeker M."/>
        </authorList>
    </citation>
    <scope>NUCLEOTIDE SEQUENCE [LARGE SCALE GENOMIC DNA]</scope>
    <source>
        <strain evidence="4 5">DSM 29492</strain>
    </source>
</reference>
<comment type="caution">
    <text evidence="4">The sequence shown here is derived from an EMBL/GenBank/DDBJ whole genome shotgun (WGS) entry which is preliminary data.</text>
</comment>
<protein>
    <submittedName>
        <fullName evidence="4">Membrane protein YgcG</fullName>
    </submittedName>
</protein>
<evidence type="ECO:0000313" key="4">
    <source>
        <dbReference type="EMBL" id="MET3750199.1"/>
    </source>
</evidence>
<dbReference type="Proteomes" id="UP001549106">
    <property type="component" value="Unassembled WGS sequence"/>
</dbReference>
<proteinExistence type="predicted"/>
<accession>A0ABV2M281</accession>